<evidence type="ECO:0000313" key="3">
    <source>
        <dbReference type="Proteomes" id="UP000271573"/>
    </source>
</evidence>
<keyword evidence="3" id="KW-1185">Reference proteome</keyword>
<sequence length="314" mass="33491">MLRSRAKVSAAGRHSYRRSGHAGAGDLVPLGNLLSLPSEGIVARLSSVAGRSAFAIAVAFLAFAAPPASAAMPSGSVVLANACQHMSNVAITDGDFTVSAVGDQFTISDNIQIGPTNGLAGVSWERWDTTGRYNNWRDRSYLTVSCNGDVDFWHARYVLLWHSNTAGQGGVHLILTNTGELRLYNSDWSHIVWRSWSGQRYLAAGTTLPSGGRLASGGAEHRNYTIRTLEMLANGDLVYRVGGNIRWQSGTHVPGARAVLTSHAQLKVLSPSGQVLWSSRPQGSADSALDVEFMQITDLGSGMGRTVWQAPGVS</sequence>
<protein>
    <recommendedName>
        <fullName evidence="1">Bulb-type lectin domain-containing protein</fullName>
    </recommendedName>
</protein>
<reference evidence="2 3" key="1">
    <citation type="submission" date="2018-11" db="EMBL/GenBank/DDBJ databases">
        <title>Complete genome sequence of Nocardioides baekrokdamisoli strain KCTC 39748.</title>
        <authorList>
            <person name="Kang S.W."/>
            <person name="Lee K.C."/>
            <person name="Kim K.K."/>
            <person name="Kim J.S."/>
            <person name="Kim D.S."/>
            <person name="Ko S.H."/>
            <person name="Yang S.H."/>
            <person name="Shin Y.K."/>
            <person name="Lee J.S."/>
        </authorList>
    </citation>
    <scope>NUCLEOTIDE SEQUENCE [LARGE SCALE GENOMIC DNA]</scope>
    <source>
        <strain evidence="2 3">KCTC 39748</strain>
    </source>
</reference>
<dbReference type="Proteomes" id="UP000271573">
    <property type="component" value="Chromosome"/>
</dbReference>
<gene>
    <name evidence="2" type="ORF">Back2_20300</name>
</gene>
<dbReference type="Gene3D" id="2.90.10.10">
    <property type="entry name" value="Bulb-type lectin domain"/>
    <property type="match status" value="1"/>
</dbReference>
<feature type="domain" description="Bulb-type lectin" evidence="1">
    <location>
        <begin position="199"/>
        <end position="314"/>
    </location>
</feature>
<dbReference type="PROSITE" id="PS50927">
    <property type="entry name" value="BULB_LECTIN"/>
    <property type="match status" value="1"/>
</dbReference>
<dbReference type="InterPro" id="IPR001480">
    <property type="entry name" value="Bulb-type_lectin_dom"/>
</dbReference>
<dbReference type="InterPro" id="IPR036426">
    <property type="entry name" value="Bulb-type_lectin_dom_sf"/>
</dbReference>
<dbReference type="SUPFAM" id="SSF51110">
    <property type="entry name" value="alpha-D-mannose-specific plant lectins"/>
    <property type="match status" value="2"/>
</dbReference>
<dbReference type="KEGG" id="nbe:Back2_20300"/>
<accession>A0A3G9IZC4</accession>
<name>A0A3G9IZC4_9ACTN</name>
<dbReference type="AlphaFoldDB" id="A0A3G9IZC4"/>
<proteinExistence type="predicted"/>
<organism evidence="2 3">
    <name type="scientific">Nocardioides baekrokdamisoli</name>
    <dbReference type="NCBI Taxonomy" id="1804624"/>
    <lineage>
        <taxon>Bacteria</taxon>
        <taxon>Bacillati</taxon>
        <taxon>Actinomycetota</taxon>
        <taxon>Actinomycetes</taxon>
        <taxon>Propionibacteriales</taxon>
        <taxon>Nocardioidaceae</taxon>
        <taxon>Nocardioides</taxon>
    </lineage>
</organism>
<evidence type="ECO:0000259" key="1">
    <source>
        <dbReference type="PROSITE" id="PS50927"/>
    </source>
</evidence>
<evidence type="ECO:0000313" key="2">
    <source>
        <dbReference type="EMBL" id="BBH17743.1"/>
    </source>
</evidence>
<dbReference type="EMBL" id="AP019307">
    <property type="protein sequence ID" value="BBH17743.1"/>
    <property type="molecule type" value="Genomic_DNA"/>
</dbReference>
<dbReference type="Gene3D" id="2.90.10.30">
    <property type="match status" value="1"/>
</dbReference>